<dbReference type="EMBL" id="CP044232">
    <property type="protein sequence ID" value="QEW01706.1"/>
    <property type="molecule type" value="Genomic_DNA"/>
</dbReference>
<dbReference type="RefSeq" id="WP_150923369.1">
    <property type="nucleotide sequence ID" value="NZ_CP044232.1"/>
</dbReference>
<protein>
    <submittedName>
        <fullName evidence="2">Uncharacterized protein</fullName>
    </submittedName>
</protein>
<proteinExistence type="predicted"/>
<keyword evidence="1" id="KW-0812">Transmembrane</keyword>
<feature type="transmembrane region" description="Helical" evidence="1">
    <location>
        <begin position="106"/>
        <end position="126"/>
    </location>
</feature>
<dbReference type="Proteomes" id="UP000325516">
    <property type="component" value="Chromosome"/>
</dbReference>
<accession>A0A5J6KZV1</accession>
<feature type="transmembrane region" description="Helical" evidence="1">
    <location>
        <begin position="78"/>
        <end position="99"/>
    </location>
</feature>
<dbReference type="AlphaFoldDB" id="A0A5J6KZV1"/>
<feature type="transmembrane region" description="Helical" evidence="1">
    <location>
        <begin position="48"/>
        <end position="72"/>
    </location>
</feature>
<keyword evidence="3" id="KW-1185">Reference proteome</keyword>
<evidence type="ECO:0000313" key="2">
    <source>
        <dbReference type="EMBL" id="QEW01706.1"/>
    </source>
</evidence>
<reference evidence="3" key="1">
    <citation type="submission" date="2019-09" db="EMBL/GenBank/DDBJ databases">
        <title>Mumia zhuanghuii sp. nov. isolated from the intestinal contents of plateau pika (Ochotona curzoniae) in the Qinghai-Tibet plateau of China.</title>
        <authorList>
            <person name="Tian Z."/>
        </authorList>
    </citation>
    <scope>NUCLEOTIDE SEQUENCE [LARGE SCALE GENOMIC DNA]</scope>
    <source>
        <strain evidence="3">L-031</strain>
    </source>
</reference>
<name>A0A5J6KZV1_9MICO</name>
<dbReference type="KEGG" id="mlz:F6J85_00415"/>
<sequence length="134" mass="13784">MTSLPDARSARARVADAALPDPLAGPPTSPVDAQGRPLPKGDVRAASWIALVSGAAVLLWYLSILILGGVYLGEFSSLAQIAVWGLAAVSFVCGLICLNARRARELAAAGFIAGIVSLLVSLTIGLPTGFQILF</sequence>
<keyword evidence="1" id="KW-1133">Transmembrane helix</keyword>
<evidence type="ECO:0000313" key="3">
    <source>
        <dbReference type="Proteomes" id="UP000325516"/>
    </source>
</evidence>
<keyword evidence="1" id="KW-0472">Membrane</keyword>
<organism evidence="2 3">
    <name type="scientific">Microbacterium lushaniae</name>
    <dbReference type="NCBI Taxonomy" id="2614639"/>
    <lineage>
        <taxon>Bacteria</taxon>
        <taxon>Bacillati</taxon>
        <taxon>Actinomycetota</taxon>
        <taxon>Actinomycetes</taxon>
        <taxon>Micrococcales</taxon>
        <taxon>Microbacteriaceae</taxon>
        <taxon>Microbacterium</taxon>
    </lineage>
</organism>
<gene>
    <name evidence="2" type="ORF">F6J85_00415</name>
</gene>
<evidence type="ECO:0000256" key="1">
    <source>
        <dbReference type="SAM" id="Phobius"/>
    </source>
</evidence>